<dbReference type="PIRSF" id="PIRSF016481">
    <property type="entry name" value="Pilus_assembly_PilP"/>
    <property type="match status" value="1"/>
</dbReference>
<evidence type="ECO:0000313" key="2">
    <source>
        <dbReference type="Proteomes" id="UP000693952"/>
    </source>
</evidence>
<dbReference type="Gene3D" id="2.30.30.830">
    <property type="match status" value="1"/>
</dbReference>
<sequence length="173" mass="18664">MNGGHWLLGGFCLCLWGCEGAAGFADLDAYLDEMRRQAPAAVDSVPPLRSFPVLAYGAGALRDPFQPLSDDLLASQRLIGARRSEPGRVLHPLEQLDIEQLQMVGTLSGVAGNFVLLRGAGVVYRLQVGDYLGRDQGRIIAIGDLQVDVLEVVADGLGGWLERSRTLLLKKHS</sequence>
<gene>
    <name evidence="1" type="ORF">KSS89_03200</name>
</gene>
<accession>A0ABX8MRH5</accession>
<evidence type="ECO:0000313" key="1">
    <source>
        <dbReference type="EMBL" id="QXH41247.1"/>
    </source>
</evidence>
<dbReference type="Proteomes" id="UP000693952">
    <property type="component" value="Chromosome"/>
</dbReference>
<dbReference type="EMBL" id="CP077074">
    <property type="protein sequence ID" value="QXH41247.1"/>
    <property type="molecule type" value="Genomic_DNA"/>
</dbReference>
<keyword evidence="2" id="KW-1185">Reference proteome</keyword>
<name>A0ABX8MRH5_9PSED</name>
<dbReference type="InterPro" id="IPR007446">
    <property type="entry name" value="PilP"/>
</dbReference>
<protein>
    <submittedName>
        <fullName evidence="1">Pilus assembly protein PilP</fullName>
    </submittedName>
</protein>
<proteinExistence type="predicted"/>
<dbReference type="RefSeq" id="WP_124345564.1">
    <property type="nucleotide sequence ID" value="NZ_CP027706.1"/>
</dbReference>
<dbReference type="Pfam" id="PF04351">
    <property type="entry name" value="PilP"/>
    <property type="match status" value="1"/>
</dbReference>
<organism evidence="1 2">
    <name type="scientific">Pseudomonas sessilinigenes</name>
    <dbReference type="NCBI Taxonomy" id="658629"/>
    <lineage>
        <taxon>Bacteria</taxon>
        <taxon>Pseudomonadati</taxon>
        <taxon>Pseudomonadota</taxon>
        <taxon>Gammaproteobacteria</taxon>
        <taxon>Pseudomonadales</taxon>
        <taxon>Pseudomonadaceae</taxon>
        <taxon>Pseudomonas</taxon>
    </lineage>
</organism>
<reference evidence="1" key="1">
    <citation type="submission" date="2021-06" db="EMBL/GenBank/DDBJ databases">
        <title>Updating the genus Pseudomonas: Description of 43 new species and partition of the Pseudomonas putida group.</title>
        <authorList>
            <person name="Girard L."/>
            <person name="Lood C."/>
            <person name="Vandamme P."/>
            <person name="Rokni-Zadeh H."/>
            <person name="van Noort V."/>
            <person name="Hofte M."/>
            <person name="Lavigne R."/>
            <person name="De Mot R."/>
        </authorList>
    </citation>
    <scope>NUCLEOTIDE SEQUENCE</scope>
    <source>
        <strain evidence="1">CMR12a</strain>
    </source>
</reference>